<dbReference type="Proteomes" id="UP001250662">
    <property type="component" value="Unassembled WGS sequence"/>
</dbReference>
<dbReference type="RefSeq" id="WP_311387018.1">
    <property type="nucleotide sequence ID" value="NZ_JAVRHU010000001.1"/>
</dbReference>
<organism evidence="1 2">
    <name type="scientific">Croceitalea vernalis</name>
    <dbReference type="NCBI Taxonomy" id="3075599"/>
    <lineage>
        <taxon>Bacteria</taxon>
        <taxon>Pseudomonadati</taxon>
        <taxon>Bacteroidota</taxon>
        <taxon>Flavobacteriia</taxon>
        <taxon>Flavobacteriales</taxon>
        <taxon>Flavobacteriaceae</taxon>
        <taxon>Croceitalea</taxon>
    </lineage>
</organism>
<gene>
    <name evidence="1" type="ORF">RM520_03760</name>
</gene>
<evidence type="ECO:0000313" key="2">
    <source>
        <dbReference type="Proteomes" id="UP001250662"/>
    </source>
</evidence>
<accession>A0ABU3BEZ1</accession>
<sequence>MKNKTLIATATVFVSLFTSKAQNNLDLSTDNLMVVNRDIGASEENIKSTLTLTNKMGDGMAILKNESFVTGAIDLDIKGENNPGKSFVGVAFNIQNDSTYEAIYFRPFNFKSDELIRREHSLQYISHPKNTWRYLRTNHEGIYEAEYANAPSPDDWFSIIIKITEDQVYVYDKKTNTELLHVNRLEKQVSDKIGLWSGFNSKGAYRNVKLLE</sequence>
<evidence type="ECO:0008006" key="3">
    <source>
        <dbReference type="Google" id="ProtNLM"/>
    </source>
</evidence>
<comment type="caution">
    <text evidence="1">The sequence shown here is derived from an EMBL/GenBank/DDBJ whole genome shotgun (WGS) entry which is preliminary data.</text>
</comment>
<evidence type="ECO:0000313" key="1">
    <source>
        <dbReference type="EMBL" id="MDT0620727.1"/>
    </source>
</evidence>
<dbReference type="Gene3D" id="2.60.120.560">
    <property type="entry name" value="Exo-inulinase, domain 1"/>
    <property type="match status" value="1"/>
</dbReference>
<dbReference type="EMBL" id="JAVRHU010000001">
    <property type="protein sequence ID" value="MDT0620727.1"/>
    <property type="molecule type" value="Genomic_DNA"/>
</dbReference>
<name>A0ABU3BEZ1_9FLAO</name>
<reference evidence="1 2" key="1">
    <citation type="submission" date="2023-09" db="EMBL/GenBank/DDBJ databases">
        <authorList>
            <person name="Rey-Velasco X."/>
        </authorList>
    </citation>
    <scope>NUCLEOTIDE SEQUENCE [LARGE SCALE GENOMIC DNA]</scope>
    <source>
        <strain evidence="1 2">P007</strain>
    </source>
</reference>
<protein>
    <recommendedName>
        <fullName evidence="3">3-keto-disaccharide hydrolase domain-containing protein</fullName>
    </recommendedName>
</protein>
<keyword evidence="2" id="KW-1185">Reference proteome</keyword>
<proteinExistence type="predicted"/>